<keyword evidence="4 6" id="KW-0472">Membrane</keyword>
<evidence type="ECO:0000259" key="7">
    <source>
        <dbReference type="Pfam" id="PF05154"/>
    </source>
</evidence>
<dbReference type="AlphaFoldDB" id="A0ABD5Y1Q3"/>
<evidence type="ECO:0000256" key="6">
    <source>
        <dbReference type="SAM" id="Phobius"/>
    </source>
</evidence>
<reference evidence="8 9" key="1">
    <citation type="journal article" date="2019" name="Int. J. Syst. Evol. Microbiol.">
        <title>The Global Catalogue of Microorganisms (GCM) 10K type strain sequencing project: providing services to taxonomists for standard genome sequencing and annotation.</title>
        <authorList>
            <consortium name="The Broad Institute Genomics Platform"/>
            <consortium name="The Broad Institute Genome Sequencing Center for Infectious Disease"/>
            <person name="Wu L."/>
            <person name="Ma J."/>
        </authorList>
    </citation>
    <scope>NUCLEOTIDE SEQUENCE [LARGE SCALE GENOMIC DNA]</scope>
    <source>
        <strain evidence="8 9">XZYJT29</strain>
    </source>
</reference>
<evidence type="ECO:0000256" key="5">
    <source>
        <dbReference type="SAM" id="MobiDB-lite"/>
    </source>
</evidence>
<dbReference type="Proteomes" id="UP001596432">
    <property type="component" value="Unassembled WGS sequence"/>
</dbReference>
<organism evidence="8 9">
    <name type="scientific">Halosimplex aquaticum</name>
    <dbReference type="NCBI Taxonomy" id="3026162"/>
    <lineage>
        <taxon>Archaea</taxon>
        <taxon>Methanobacteriati</taxon>
        <taxon>Methanobacteriota</taxon>
        <taxon>Stenosarchaea group</taxon>
        <taxon>Halobacteria</taxon>
        <taxon>Halobacteriales</taxon>
        <taxon>Haloarculaceae</taxon>
        <taxon>Halosimplex</taxon>
    </lineage>
</organism>
<comment type="subcellular location">
    <subcellularLocation>
        <location evidence="1">Membrane</location>
        <topology evidence="1">Multi-pass membrane protein</topology>
    </subcellularLocation>
</comment>
<gene>
    <name evidence="8" type="ORF">ACFQMA_16210</name>
</gene>
<dbReference type="GeneID" id="78821681"/>
<evidence type="ECO:0000256" key="3">
    <source>
        <dbReference type="ARBA" id="ARBA00022989"/>
    </source>
</evidence>
<feature type="domain" description="TM2" evidence="7">
    <location>
        <begin position="93"/>
        <end position="141"/>
    </location>
</feature>
<name>A0ABD5Y1Q3_9EURY</name>
<dbReference type="EMBL" id="JBHTAS010000001">
    <property type="protein sequence ID" value="MFC7141368.1"/>
    <property type="molecule type" value="Genomic_DNA"/>
</dbReference>
<evidence type="ECO:0000256" key="4">
    <source>
        <dbReference type="ARBA" id="ARBA00023136"/>
    </source>
</evidence>
<dbReference type="InterPro" id="IPR007829">
    <property type="entry name" value="TM2"/>
</dbReference>
<keyword evidence="2 6" id="KW-0812">Transmembrane</keyword>
<comment type="caution">
    <text evidence="8">The sequence shown here is derived from an EMBL/GenBank/DDBJ whole genome shotgun (WGS) entry which is preliminary data.</text>
</comment>
<keyword evidence="9" id="KW-1185">Reference proteome</keyword>
<feature type="region of interest" description="Disordered" evidence="5">
    <location>
        <begin position="1"/>
        <end position="60"/>
    </location>
</feature>
<dbReference type="GO" id="GO:0016020">
    <property type="term" value="C:membrane"/>
    <property type="evidence" value="ECO:0007669"/>
    <property type="project" value="UniProtKB-SubCell"/>
</dbReference>
<feature type="compositionally biased region" description="Low complexity" evidence="5">
    <location>
        <begin position="39"/>
        <end position="49"/>
    </location>
</feature>
<evidence type="ECO:0000256" key="2">
    <source>
        <dbReference type="ARBA" id="ARBA00022692"/>
    </source>
</evidence>
<accession>A0ABD5Y1Q3</accession>
<sequence length="159" mass="16731">MSGDESGNDGDPDGADDNWVSDSVDEGDASPVDDGQPTDAGGADQSADGGPTGSPKKGPDEKFCAECGAVINEKAEICPECGVRQPGMGSSDDERLIAALLAIFLGAFGAHKFYLGQTGLGILYLCFFWTMIPGLIGIVEGLIYLSKSDEEFHRQYMQD</sequence>
<keyword evidence="3 6" id="KW-1133">Transmembrane helix</keyword>
<feature type="transmembrane region" description="Helical" evidence="6">
    <location>
        <begin position="121"/>
        <end position="145"/>
    </location>
</feature>
<dbReference type="RefSeq" id="WP_274322453.1">
    <property type="nucleotide sequence ID" value="NZ_CP118158.1"/>
</dbReference>
<dbReference type="Pfam" id="PF05154">
    <property type="entry name" value="TM2"/>
    <property type="match status" value="1"/>
</dbReference>
<feature type="transmembrane region" description="Helical" evidence="6">
    <location>
        <begin position="96"/>
        <end position="115"/>
    </location>
</feature>
<protein>
    <submittedName>
        <fullName evidence="8">NINE protein</fullName>
    </submittedName>
</protein>
<proteinExistence type="predicted"/>
<feature type="compositionally biased region" description="Acidic residues" evidence="5">
    <location>
        <begin position="1"/>
        <end position="16"/>
    </location>
</feature>
<evidence type="ECO:0000313" key="9">
    <source>
        <dbReference type="Proteomes" id="UP001596432"/>
    </source>
</evidence>
<evidence type="ECO:0000313" key="8">
    <source>
        <dbReference type="EMBL" id="MFC7141368.1"/>
    </source>
</evidence>
<evidence type="ECO:0000256" key="1">
    <source>
        <dbReference type="ARBA" id="ARBA00004141"/>
    </source>
</evidence>